<comment type="caution">
    <text evidence="1">The sequence shown here is derived from an EMBL/GenBank/DDBJ whole genome shotgun (WGS) entry which is preliminary data.</text>
</comment>
<name>A0A645D811_9ZZZZ</name>
<gene>
    <name evidence="1" type="ORF">SDC9_132587</name>
</gene>
<protein>
    <submittedName>
        <fullName evidence="1">Uncharacterized protein</fullName>
    </submittedName>
</protein>
<proteinExistence type="predicted"/>
<dbReference type="EMBL" id="VSSQ01033794">
    <property type="protein sequence ID" value="MPM85506.1"/>
    <property type="molecule type" value="Genomic_DNA"/>
</dbReference>
<accession>A0A645D811</accession>
<reference evidence="1" key="1">
    <citation type="submission" date="2019-08" db="EMBL/GenBank/DDBJ databases">
        <authorList>
            <person name="Kucharzyk K."/>
            <person name="Murdoch R.W."/>
            <person name="Higgins S."/>
            <person name="Loffler F."/>
        </authorList>
    </citation>
    <scope>NUCLEOTIDE SEQUENCE</scope>
</reference>
<dbReference type="AlphaFoldDB" id="A0A645D811"/>
<organism evidence="1">
    <name type="scientific">bioreactor metagenome</name>
    <dbReference type="NCBI Taxonomy" id="1076179"/>
    <lineage>
        <taxon>unclassified sequences</taxon>
        <taxon>metagenomes</taxon>
        <taxon>ecological metagenomes</taxon>
    </lineage>
</organism>
<evidence type="ECO:0000313" key="1">
    <source>
        <dbReference type="EMBL" id="MPM85506.1"/>
    </source>
</evidence>
<sequence length="107" mass="12016">MEVEHLFREREEFHRRVEVFGVLTEHDDVDVGVLRERSADSGELLRGTDIDVEVKELTHLKDGGLEALHAGLGGDGRHKRGVRVADRFDRFGRNGVAARVALAEFLV</sequence>